<evidence type="ECO:0000313" key="2">
    <source>
        <dbReference type="EMBL" id="ESZ94979.1"/>
    </source>
</evidence>
<keyword evidence="3" id="KW-1185">Reference proteome</keyword>
<dbReference type="EMBL" id="AYSA01000213">
    <property type="protein sequence ID" value="ESZ94979.1"/>
    <property type="molecule type" value="Genomic_DNA"/>
</dbReference>
<keyword evidence="1" id="KW-0472">Membrane</keyword>
<protein>
    <submittedName>
        <fullName evidence="2">Uncharacterized protein</fullName>
    </submittedName>
</protein>
<evidence type="ECO:0000256" key="1">
    <source>
        <dbReference type="SAM" id="Phobius"/>
    </source>
</evidence>
<dbReference type="OrthoDB" id="4643547at2759"/>
<keyword evidence="1" id="KW-1133">Transmembrane helix</keyword>
<sequence length="360" mass="41084">MTDLNIEASIASPIYFPILTQHCPTLVLQILCPRNDSNITTDITRKQRPRILLMFPGNYTPPTAISGDQPCNGLLLQLNPYGNSGRAKCTVRVSKARTLTSRAIQYTMHIQFYGTVYDLLTATRDVFGEGNPTFRYRLSNGRLHGGRDFWLQVLIKCYYRQLIFRTNIEGTRYFWYPFECEWADGLVVSLRSIKKGQYPDESSRQLICTWPDAGLVNVPRVLEYNATNELCCWYPVPNANATAPGPVGGGHSSHPIFENYSTEENRAPVTYVSLLLPNEPLYYVMRDLNNGNVMFHDGQIYLINHLDANIISLSFITFVVYLRHKHLIKHLKLPQANNQRLINVQGAFWPPSSDDDEDDE</sequence>
<dbReference type="HOGENOM" id="CLU_769779_0_0_1"/>
<dbReference type="Proteomes" id="UP000019487">
    <property type="component" value="Unassembled WGS sequence"/>
</dbReference>
<evidence type="ECO:0000313" key="3">
    <source>
        <dbReference type="Proteomes" id="UP000019487"/>
    </source>
</evidence>
<keyword evidence="1" id="KW-0812">Transmembrane</keyword>
<comment type="caution">
    <text evidence="2">The sequence shown here is derived from an EMBL/GenBank/DDBJ whole genome shotgun (WGS) entry which is preliminary data.</text>
</comment>
<name>W9CJY5_SCLBF</name>
<organism evidence="2 3">
    <name type="scientific">Sclerotinia borealis (strain F-4128)</name>
    <dbReference type="NCBI Taxonomy" id="1432307"/>
    <lineage>
        <taxon>Eukaryota</taxon>
        <taxon>Fungi</taxon>
        <taxon>Dikarya</taxon>
        <taxon>Ascomycota</taxon>
        <taxon>Pezizomycotina</taxon>
        <taxon>Leotiomycetes</taxon>
        <taxon>Helotiales</taxon>
        <taxon>Sclerotiniaceae</taxon>
        <taxon>Sclerotinia</taxon>
    </lineage>
</organism>
<accession>W9CJY5</accession>
<dbReference type="AlphaFoldDB" id="W9CJY5"/>
<feature type="transmembrane region" description="Helical" evidence="1">
    <location>
        <begin position="300"/>
        <end position="322"/>
    </location>
</feature>
<proteinExistence type="predicted"/>
<gene>
    <name evidence="2" type="ORF">SBOR_4599</name>
</gene>
<reference evidence="2 3" key="1">
    <citation type="journal article" date="2014" name="Genome Announc.">
        <title>Draft genome sequence of Sclerotinia borealis, a psychrophilic plant pathogenic fungus.</title>
        <authorList>
            <person name="Mardanov A.V."/>
            <person name="Beletsky A.V."/>
            <person name="Kadnikov V.V."/>
            <person name="Ignatov A.N."/>
            <person name="Ravin N.V."/>
        </authorList>
    </citation>
    <scope>NUCLEOTIDE SEQUENCE [LARGE SCALE GENOMIC DNA]</scope>
    <source>
        <strain evidence="3">F-4157</strain>
    </source>
</reference>